<dbReference type="RefSeq" id="WP_132975821.1">
    <property type="nucleotide sequence ID" value="NZ_SMAO01000002.1"/>
</dbReference>
<evidence type="ECO:0000313" key="3">
    <source>
        <dbReference type="Proteomes" id="UP000295717"/>
    </source>
</evidence>
<keyword evidence="1" id="KW-0732">Signal</keyword>
<dbReference type="AlphaFoldDB" id="A0A4R3N132"/>
<reference evidence="2 3" key="1">
    <citation type="submission" date="2019-03" db="EMBL/GenBank/DDBJ databases">
        <title>Genomic Encyclopedia of Type Strains, Phase IV (KMG-IV): sequencing the most valuable type-strain genomes for metagenomic binning, comparative biology and taxonomic classification.</title>
        <authorList>
            <person name="Goeker M."/>
        </authorList>
    </citation>
    <scope>NUCLEOTIDE SEQUENCE [LARGE SCALE GENOMIC DNA]</scope>
    <source>
        <strain evidence="2 3">DSM 13587</strain>
    </source>
</reference>
<evidence type="ECO:0000313" key="2">
    <source>
        <dbReference type="EMBL" id="TCT22730.1"/>
    </source>
</evidence>
<protein>
    <submittedName>
        <fullName evidence="2">Uncharacterized protein</fullName>
    </submittedName>
</protein>
<gene>
    <name evidence="2" type="ORF">EDC35_10261</name>
</gene>
<comment type="caution">
    <text evidence="2">The sequence shown here is derived from an EMBL/GenBank/DDBJ whole genome shotgun (WGS) entry which is preliminary data.</text>
</comment>
<accession>A0A4R3N132</accession>
<dbReference type="EMBL" id="SMAO01000002">
    <property type="protein sequence ID" value="TCT22730.1"/>
    <property type="molecule type" value="Genomic_DNA"/>
</dbReference>
<keyword evidence="3" id="KW-1185">Reference proteome</keyword>
<feature type="signal peptide" evidence="1">
    <location>
        <begin position="1"/>
        <end position="25"/>
    </location>
</feature>
<dbReference type="Proteomes" id="UP000295717">
    <property type="component" value="Unassembled WGS sequence"/>
</dbReference>
<sequence length="189" mass="19995">MHIRPAGLTLACALLGTALSPVALAQLQTTPVTGAVTTAELTGEVVVVDQTRRMLTIRTPEGRFEVLNVPDEVTRLDQVKIGNRLTISQTEAVLIDLKKGPSAGGVGATQETTVERTPGRKPAGAIIDTLTLNGRVESVDHAKSTVTVRGPNQTVTLGVRDHALLNSIAPGDGVSATYMRVIRGEVRFR</sequence>
<proteinExistence type="predicted"/>
<evidence type="ECO:0000256" key="1">
    <source>
        <dbReference type="SAM" id="SignalP"/>
    </source>
</evidence>
<dbReference type="OrthoDB" id="5769122at2"/>
<name>A0A4R3N132_9GAMM</name>
<organism evidence="2 3">
    <name type="scientific">Thiobaca trueperi</name>
    <dbReference type="NCBI Taxonomy" id="127458"/>
    <lineage>
        <taxon>Bacteria</taxon>
        <taxon>Pseudomonadati</taxon>
        <taxon>Pseudomonadota</taxon>
        <taxon>Gammaproteobacteria</taxon>
        <taxon>Chromatiales</taxon>
        <taxon>Chromatiaceae</taxon>
        <taxon>Thiobaca</taxon>
    </lineage>
</organism>
<feature type="chain" id="PRO_5020758572" evidence="1">
    <location>
        <begin position="26"/>
        <end position="189"/>
    </location>
</feature>